<dbReference type="SUPFAM" id="SSF52540">
    <property type="entry name" value="P-loop containing nucleoside triphosphate hydrolases"/>
    <property type="match status" value="1"/>
</dbReference>
<evidence type="ECO:0000256" key="7">
    <source>
        <dbReference type="ARBA" id="ARBA00022692"/>
    </source>
</evidence>
<evidence type="ECO:0000256" key="14">
    <source>
        <dbReference type="ARBA" id="ARBA00053015"/>
    </source>
</evidence>
<dbReference type="EC" id="2.7.10.2" evidence="18"/>
<dbReference type="Gene3D" id="3.40.50.300">
    <property type="entry name" value="P-loop containing nucleotide triphosphate hydrolases"/>
    <property type="match status" value="1"/>
</dbReference>
<evidence type="ECO:0000256" key="2">
    <source>
        <dbReference type="ARBA" id="ARBA00006683"/>
    </source>
</evidence>
<keyword evidence="11 15" id="KW-1133">Transmembrane helix</keyword>
<dbReference type="InterPro" id="IPR050445">
    <property type="entry name" value="Bact_polysacc_biosynth/exp"/>
</dbReference>
<dbReference type="InterPro" id="IPR027417">
    <property type="entry name" value="P-loop_NTPase"/>
</dbReference>
<comment type="similarity">
    <text evidence="3">Belongs to the etk/wzc family.</text>
</comment>
<organism evidence="18 19">
    <name type="scientific">Gordonia tangerina</name>
    <dbReference type="NCBI Taxonomy" id="2911060"/>
    <lineage>
        <taxon>Bacteria</taxon>
        <taxon>Bacillati</taxon>
        <taxon>Actinomycetota</taxon>
        <taxon>Actinomycetes</taxon>
        <taxon>Mycobacteriales</taxon>
        <taxon>Gordoniaceae</taxon>
        <taxon>Gordonia</taxon>
    </lineage>
</organism>
<name>A0ABS9DLS4_9ACTN</name>
<dbReference type="CDD" id="cd05387">
    <property type="entry name" value="BY-kinase"/>
    <property type="match status" value="1"/>
</dbReference>
<evidence type="ECO:0000256" key="6">
    <source>
        <dbReference type="ARBA" id="ARBA00022679"/>
    </source>
</evidence>
<evidence type="ECO:0000256" key="8">
    <source>
        <dbReference type="ARBA" id="ARBA00022741"/>
    </source>
</evidence>
<comment type="catalytic activity">
    <reaction evidence="14">
        <text>L-tyrosyl-[protein] + ATP = O-phospho-L-tyrosyl-[protein] + ADP + H(+)</text>
        <dbReference type="Rhea" id="RHEA:10596"/>
        <dbReference type="Rhea" id="RHEA-COMP:10136"/>
        <dbReference type="Rhea" id="RHEA-COMP:20101"/>
        <dbReference type="ChEBI" id="CHEBI:15378"/>
        <dbReference type="ChEBI" id="CHEBI:30616"/>
        <dbReference type="ChEBI" id="CHEBI:46858"/>
        <dbReference type="ChEBI" id="CHEBI:61978"/>
        <dbReference type="ChEBI" id="CHEBI:456216"/>
    </reaction>
</comment>
<comment type="similarity">
    <text evidence="2">Belongs to the CpsC/CapA family.</text>
</comment>
<keyword evidence="12 15" id="KW-0472">Membrane</keyword>
<dbReference type="InterPro" id="IPR003856">
    <property type="entry name" value="LPS_length_determ_N"/>
</dbReference>
<evidence type="ECO:0000256" key="1">
    <source>
        <dbReference type="ARBA" id="ARBA00004429"/>
    </source>
</evidence>
<keyword evidence="7 15" id="KW-0812">Transmembrane</keyword>
<evidence type="ECO:0000256" key="10">
    <source>
        <dbReference type="ARBA" id="ARBA00022840"/>
    </source>
</evidence>
<dbReference type="PANTHER" id="PTHR32309:SF31">
    <property type="entry name" value="CAPSULAR EXOPOLYSACCHARIDE FAMILY"/>
    <property type="match status" value="1"/>
</dbReference>
<dbReference type="PANTHER" id="PTHR32309">
    <property type="entry name" value="TYROSINE-PROTEIN KINASE"/>
    <property type="match status" value="1"/>
</dbReference>
<feature type="domain" description="Polysaccharide chain length determinant N-terminal" evidence="16">
    <location>
        <begin position="18"/>
        <end position="100"/>
    </location>
</feature>
<evidence type="ECO:0000313" key="19">
    <source>
        <dbReference type="Proteomes" id="UP001108089"/>
    </source>
</evidence>
<feature type="domain" description="AAA" evidence="17">
    <location>
        <begin position="289"/>
        <end position="399"/>
    </location>
</feature>
<keyword evidence="5" id="KW-0997">Cell inner membrane</keyword>
<gene>
    <name evidence="18" type="ORF">L1892_17585</name>
</gene>
<dbReference type="EMBL" id="JAKGCU010000018">
    <property type="protein sequence ID" value="MCF3940189.1"/>
    <property type="molecule type" value="Genomic_DNA"/>
</dbReference>
<dbReference type="NCBIfam" id="TIGR01007">
    <property type="entry name" value="eps_fam"/>
    <property type="match status" value="1"/>
</dbReference>
<dbReference type="Proteomes" id="UP001108089">
    <property type="component" value="Unassembled WGS sequence"/>
</dbReference>
<reference evidence="18" key="1">
    <citation type="submission" date="2022-01" db="EMBL/GenBank/DDBJ databases">
        <title>Gordonia xiamenensis sp. nov., isolated from surface seawater in Xiamen.</title>
        <authorList>
            <person name="He Y.F."/>
        </authorList>
    </citation>
    <scope>NUCLEOTIDE SEQUENCE</scope>
    <source>
        <strain evidence="18">GW1C4-4</strain>
    </source>
</reference>
<dbReference type="InterPro" id="IPR025669">
    <property type="entry name" value="AAA_dom"/>
</dbReference>
<feature type="transmembrane region" description="Helical" evidence="15">
    <location>
        <begin position="29"/>
        <end position="49"/>
    </location>
</feature>
<evidence type="ECO:0000256" key="15">
    <source>
        <dbReference type="SAM" id="Phobius"/>
    </source>
</evidence>
<keyword evidence="10" id="KW-0067">ATP-binding</keyword>
<evidence type="ECO:0000256" key="11">
    <source>
        <dbReference type="ARBA" id="ARBA00022989"/>
    </source>
</evidence>
<evidence type="ECO:0000313" key="18">
    <source>
        <dbReference type="EMBL" id="MCF3940189.1"/>
    </source>
</evidence>
<dbReference type="RefSeq" id="WP_235724940.1">
    <property type="nucleotide sequence ID" value="NZ_JAKGCU010000018.1"/>
</dbReference>
<keyword evidence="8" id="KW-0547">Nucleotide-binding</keyword>
<comment type="subcellular location">
    <subcellularLocation>
        <location evidence="1">Cell inner membrane</location>
        <topology evidence="1">Multi-pass membrane protein</topology>
    </subcellularLocation>
</comment>
<keyword evidence="4" id="KW-1003">Cell membrane</keyword>
<dbReference type="Pfam" id="PF02706">
    <property type="entry name" value="Wzz"/>
    <property type="match status" value="1"/>
</dbReference>
<evidence type="ECO:0000259" key="17">
    <source>
        <dbReference type="Pfam" id="PF13614"/>
    </source>
</evidence>
<sequence>MSSLNAVPGEVDSGATALRDILGIVRDKWWIVLIVSLVCGVLGMAFSWIQQPVYKSTSTLYVSSAPSNDPASAYQGGLASQQRVASYVSLTTSDEVISNALEVSGVSLSQSEAMSAVSASAAPDTVLLSVSAVSGDPREASVLVNAVAAELVRYVAELESPNSGGPALAKLTVVSPGQVEDAPVSPQIVRNTFVSVMVGLILGLVLCLVLSRLDSSVRSEEAVRRITERPVLSSVPSYPGTSSGNVVDFSSGSTPVAESYRKLRANLSFIDIDNPPRLVLVTSAGASEGKTSTALNLAASIAESGKKVLLVDADLRRPTASRSSGVDIAVGLSNYLHGDGDILDFVQSSRTVGLSVLAAGSLPPNPSELLGSNRSGAGFQVLRDSFDMVVVDSPPVLPVADALVVGQWLDGVVFVVRSGSTGVTDAAAAIRQLDIASVDVLGVVINDVPASGTGGEYGYLADAGDREHS</sequence>
<comment type="caution">
    <text evidence="18">The sequence shown here is derived from an EMBL/GenBank/DDBJ whole genome shotgun (WGS) entry which is preliminary data.</text>
</comment>
<dbReference type="GO" id="GO:0004715">
    <property type="term" value="F:non-membrane spanning protein tyrosine kinase activity"/>
    <property type="evidence" value="ECO:0007669"/>
    <property type="project" value="UniProtKB-EC"/>
</dbReference>
<dbReference type="InterPro" id="IPR005702">
    <property type="entry name" value="Wzc-like_C"/>
</dbReference>
<evidence type="ECO:0000259" key="16">
    <source>
        <dbReference type="Pfam" id="PF02706"/>
    </source>
</evidence>
<dbReference type="Pfam" id="PF13614">
    <property type="entry name" value="AAA_31"/>
    <property type="match status" value="1"/>
</dbReference>
<evidence type="ECO:0000256" key="3">
    <source>
        <dbReference type="ARBA" id="ARBA00008883"/>
    </source>
</evidence>
<keyword evidence="19" id="KW-1185">Reference proteome</keyword>
<evidence type="ECO:0000256" key="5">
    <source>
        <dbReference type="ARBA" id="ARBA00022519"/>
    </source>
</evidence>
<keyword evidence="9" id="KW-0418">Kinase</keyword>
<evidence type="ECO:0000256" key="13">
    <source>
        <dbReference type="ARBA" id="ARBA00023137"/>
    </source>
</evidence>
<evidence type="ECO:0000256" key="4">
    <source>
        <dbReference type="ARBA" id="ARBA00022475"/>
    </source>
</evidence>
<proteinExistence type="inferred from homology"/>
<evidence type="ECO:0000256" key="12">
    <source>
        <dbReference type="ARBA" id="ARBA00023136"/>
    </source>
</evidence>
<keyword evidence="6 18" id="KW-0808">Transferase</keyword>
<accession>A0ABS9DLS4</accession>
<protein>
    <submittedName>
        <fullName evidence="18">Polysaccharide biosynthesis tyrosine autokinase</fullName>
        <ecNumber evidence="18">2.7.10.2</ecNumber>
    </submittedName>
</protein>
<keyword evidence="13" id="KW-0829">Tyrosine-protein kinase</keyword>
<evidence type="ECO:0000256" key="9">
    <source>
        <dbReference type="ARBA" id="ARBA00022777"/>
    </source>
</evidence>